<gene>
    <name evidence="4" type="ORF">CLG_B0267</name>
</gene>
<evidence type="ECO:0000313" key="5">
    <source>
        <dbReference type="Proteomes" id="UP000006160"/>
    </source>
</evidence>
<dbReference type="Gene3D" id="3.30.420.180">
    <property type="entry name" value="CobE/GbiG C-terminal domain"/>
    <property type="match status" value="1"/>
</dbReference>
<dbReference type="InterPro" id="IPR021745">
    <property type="entry name" value="CbiG_mid"/>
</dbReference>
<name>A0A9P2G8X3_CLOBO</name>
<organism evidence="4 5">
    <name type="scientific">Clostridium botulinum D str. 1873</name>
    <dbReference type="NCBI Taxonomy" id="592027"/>
    <lineage>
        <taxon>Bacteria</taxon>
        <taxon>Bacillati</taxon>
        <taxon>Bacillota</taxon>
        <taxon>Clostridia</taxon>
        <taxon>Eubacteriales</taxon>
        <taxon>Clostridiaceae</taxon>
        <taxon>Clostridium</taxon>
    </lineage>
</organism>
<evidence type="ECO:0000313" key="4">
    <source>
        <dbReference type="EMBL" id="EES92222.1"/>
    </source>
</evidence>
<accession>A0A9P2G8X3</accession>
<dbReference type="RefSeq" id="WP_003379005.1">
    <property type="nucleotide sequence ID" value="NZ_ACSJ01000001.1"/>
</dbReference>
<dbReference type="Pfam" id="PF11761">
    <property type="entry name" value="CbiG_mid"/>
    <property type="match status" value="1"/>
</dbReference>
<dbReference type="Gene3D" id="3.40.50.11220">
    <property type="match status" value="1"/>
</dbReference>
<dbReference type="PANTHER" id="PTHR37477">
    <property type="entry name" value="COBALT-PRECORRIN-5A HYDROLASE"/>
    <property type="match status" value="1"/>
</dbReference>
<dbReference type="SUPFAM" id="SSF159664">
    <property type="entry name" value="CobE/GbiG C-terminal domain-like"/>
    <property type="match status" value="1"/>
</dbReference>
<dbReference type="GeneID" id="66318932"/>
<sequence length="330" mass="36432">METVIISVTSSGDRIANNISEIISTEKFLRDDVKKLGIKSIVERYFKKENTIIFIASTGIAIRAIAPYIYSKDKDPAVLVIDSTCKFVISLLSGHLGGANSMTLKISSIINAEPIITTATDNMGIVAPDIIAKENNYVIGDLKRAKEISAMLVDNKRVAYIEECFGENSKVKDVPKGYINTINNADGIVVVTNKYNLNFNKTYIKLINKNVVLGIGCKRGISAEYMKEKIFKILKSYNIDKRAVKIISTVDIKKNEKAILNMVDEFKCDFRTFTISDLKKVEDNYEGSDFVKSVIGVRAVAEPSVELAGAVPITKKLKLNGITLCIGILK</sequence>
<dbReference type="AlphaFoldDB" id="A0A9P2G8X3"/>
<dbReference type="NCBIfam" id="NF004466">
    <property type="entry name" value="PRK05788.1-4"/>
    <property type="match status" value="1"/>
</dbReference>
<dbReference type="InterPro" id="IPR021744">
    <property type="entry name" value="CbiG_N"/>
</dbReference>
<dbReference type="InterPro" id="IPR052553">
    <property type="entry name" value="CbiG_hydrolase"/>
</dbReference>
<feature type="domain" description="Cobalamin synthesis G N-terminal" evidence="2">
    <location>
        <begin position="41"/>
        <end position="121"/>
    </location>
</feature>
<evidence type="ECO:0000259" key="3">
    <source>
        <dbReference type="Pfam" id="PF11761"/>
    </source>
</evidence>
<evidence type="ECO:0000259" key="2">
    <source>
        <dbReference type="Pfam" id="PF11760"/>
    </source>
</evidence>
<feature type="domain" description="Cobalamin biosynthesis central region" evidence="3">
    <location>
        <begin position="127"/>
        <end position="196"/>
    </location>
</feature>
<dbReference type="InterPro" id="IPR002750">
    <property type="entry name" value="CobE/GbiG_C"/>
</dbReference>
<dbReference type="PANTHER" id="PTHR37477:SF1">
    <property type="entry name" value="COBALT-PRECORRIN-5A HYDROLASE"/>
    <property type="match status" value="1"/>
</dbReference>
<dbReference type="GO" id="GO:0009236">
    <property type="term" value="P:cobalamin biosynthetic process"/>
    <property type="evidence" value="ECO:0007669"/>
    <property type="project" value="InterPro"/>
</dbReference>
<dbReference type="Proteomes" id="UP000006160">
    <property type="component" value="Unassembled WGS sequence"/>
</dbReference>
<reference evidence="4 5" key="1">
    <citation type="submission" date="2009-10" db="EMBL/GenBank/DDBJ databases">
        <authorList>
            <person name="Shrivastava S."/>
            <person name="Brinkac L.B."/>
            <person name="Brown J.L."/>
            <person name="Bruce D.B."/>
            <person name="Detter C."/>
            <person name="Green L.D."/>
            <person name="Munk C.A."/>
            <person name="Rogers Y.C."/>
            <person name="Tapia R."/>
            <person name="Saunders E.S."/>
            <person name="Sims D.R."/>
            <person name="Smith L.A."/>
            <person name="Smith T.J."/>
            <person name="Sutton G."/>
            <person name="Brettin T."/>
        </authorList>
    </citation>
    <scope>NUCLEOTIDE SEQUENCE [LARGE SCALE GENOMIC DNA]</scope>
    <source>
        <strain evidence="5">D str. 1873</strain>
    </source>
</reference>
<dbReference type="InterPro" id="IPR038029">
    <property type="entry name" value="GbiG_N_sf"/>
</dbReference>
<dbReference type="SUPFAM" id="SSF159672">
    <property type="entry name" value="CbiG N-terminal domain-like"/>
    <property type="match status" value="1"/>
</dbReference>
<protein>
    <submittedName>
        <fullName evidence="4">CbiG</fullName>
    </submittedName>
</protein>
<feature type="domain" description="CobE/GbiG C-terminal" evidence="1">
    <location>
        <begin position="211"/>
        <end position="326"/>
    </location>
</feature>
<dbReference type="EMBL" id="ACSJ01000001">
    <property type="protein sequence ID" value="EES92222.1"/>
    <property type="molecule type" value="Genomic_DNA"/>
</dbReference>
<comment type="caution">
    <text evidence="4">The sequence shown here is derived from an EMBL/GenBank/DDBJ whole genome shotgun (WGS) entry which is preliminary data.</text>
</comment>
<dbReference type="InterPro" id="IPR036518">
    <property type="entry name" value="CobE/GbiG_C_sf"/>
</dbReference>
<proteinExistence type="predicted"/>
<dbReference type="Pfam" id="PF01890">
    <property type="entry name" value="CbiG_C"/>
    <property type="match status" value="1"/>
</dbReference>
<dbReference type="Pfam" id="PF11760">
    <property type="entry name" value="CbiG_N"/>
    <property type="match status" value="1"/>
</dbReference>
<evidence type="ECO:0000259" key="1">
    <source>
        <dbReference type="Pfam" id="PF01890"/>
    </source>
</evidence>